<keyword evidence="4 5" id="KW-0413">Isomerase</keyword>
<dbReference type="GO" id="GO:0003677">
    <property type="term" value="F:DNA binding"/>
    <property type="evidence" value="ECO:0007669"/>
    <property type="project" value="InterPro"/>
</dbReference>
<dbReference type="InterPro" id="IPR043323">
    <property type="entry name" value="PIN4"/>
</dbReference>
<dbReference type="EC" id="5.2.1.8" evidence="6"/>
<dbReference type="InterPro" id="IPR046357">
    <property type="entry name" value="PPIase_dom_sf"/>
</dbReference>
<evidence type="ECO:0000313" key="9">
    <source>
        <dbReference type="Ensembl" id="ENSPKIP00000020347.1"/>
    </source>
</evidence>
<accession>A0A3B3RP44</accession>
<feature type="region of interest" description="Disordered" evidence="7">
    <location>
        <begin position="1"/>
        <end position="25"/>
    </location>
</feature>
<reference evidence="9" key="2">
    <citation type="submission" date="2025-09" db="UniProtKB">
        <authorList>
            <consortium name="Ensembl"/>
        </authorList>
    </citation>
    <scope>IDENTIFICATION</scope>
</reference>
<sequence>MSPNGQGGTGGKDAGASGRGVRASKLESRVRFCETAAWNSEHKARHAGDLGRVTRGSMVWTFQGAAFALPVSTVDQPVYIDPPVKRKFGCHIIMVE</sequence>
<dbReference type="GO" id="GO:0006364">
    <property type="term" value="P:rRNA processing"/>
    <property type="evidence" value="ECO:0007669"/>
    <property type="project" value="InterPro"/>
</dbReference>
<evidence type="ECO:0000256" key="3">
    <source>
        <dbReference type="ARBA" id="ARBA00023110"/>
    </source>
</evidence>
<evidence type="ECO:0000259" key="8">
    <source>
        <dbReference type="PROSITE" id="PS50198"/>
    </source>
</evidence>
<reference evidence="9" key="1">
    <citation type="submission" date="2025-08" db="UniProtKB">
        <authorList>
            <consortium name="Ensembl"/>
        </authorList>
    </citation>
    <scope>IDENTIFICATION</scope>
</reference>
<evidence type="ECO:0000256" key="4">
    <source>
        <dbReference type="ARBA" id="ARBA00023235"/>
    </source>
</evidence>
<dbReference type="GO" id="GO:0003755">
    <property type="term" value="F:peptidyl-prolyl cis-trans isomerase activity"/>
    <property type="evidence" value="ECO:0007669"/>
    <property type="project" value="UniProtKB-UniRule"/>
</dbReference>
<evidence type="ECO:0000256" key="5">
    <source>
        <dbReference type="PROSITE-ProRule" id="PRU00278"/>
    </source>
</evidence>
<evidence type="ECO:0000256" key="6">
    <source>
        <dbReference type="RuleBase" id="RU363014"/>
    </source>
</evidence>
<dbReference type="PANTHER" id="PTHR45995">
    <property type="match status" value="1"/>
</dbReference>
<feature type="domain" description="PpiC" evidence="8">
    <location>
        <begin position="44"/>
        <end position="96"/>
    </location>
</feature>
<dbReference type="SUPFAM" id="SSF54534">
    <property type="entry name" value="FKBP-like"/>
    <property type="match status" value="1"/>
</dbReference>
<comment type="similarity">
    <text evidence="2">Belongs to the PpiC/parvulin rotamase family. PIN4 subfamily.</text>
</comment>
<keyword evidence="3 5" id="KW-0697">Rotamase</keyword>
<evidence type="ECO:0000256" key="7">
    <source>
        <dbReference type="SAM" id="MobiDB-lite"/>
    </source>
</evidence>
<name>A0A3B3RP44_9TELE</name>
<evidence type="ECO:0000256" key="2">
    <source>
        <dbReference type="ARBA" id="ARBA00010242"/>
    </source>
</evidence>
<dbReference type="PROSITE" id="PS50198">
    <property type="entry name" value="PPIC_PPIASE_2"/>
    <property type="match status" value="1"/>
</dbReference>
<dbReference type="GeneTree" id="ENSGT00940000167122"/>
<dbReference type="STRING" id="1676925.ENSPKIP00000020347"/>
<evidence type="ECO:0000313" key="10">
    <source>
        <dbReference type="Proteomes" id="UP000261540"/>
    </source>
</evidence>
<dbReference type="Gene3D" id="3.10.50.40">
    <property type="match status" value="1"/>
</dbReference>
<comment type="catalytic activity">
    <reaction evidence="1 6">
        <text>[protein]-peptidylproline (omega=180) = [protein]-peptidylproline (omega=0)</text>
        <dbReference type="Rhea" id="RHEA:16237"/>
        <dbReference type="Rhea" id="RHEA-COMP:10747"/>
        <dbReference type="Rhea" id="RHEA-COMP:10748"/>
        <dbReference type="ChEBI" id="CHEBI:83833"/>
        <dbReference type="ChEBI" id="CHEBI:83834"/>
        <dbReference type="EC" id="5.2.1.8"/>
    </reaction>
</comment>
<keyword evidence="10" id="KW-1185">Reference proteome</keyword>
<dbReference type="AlphaFoldDB" id="A0A3B3RP44"/>
<evidence type="ECO:0000256" key="1">
    <source>
        <dbReference type="ARBA" id="ARBA00000971"/>
    </source>
</evidence>
<proteinExistence type="inferred from homology"/>
<protein>
    <recommendedName>
        <fullName evidence="6">Peptidyl-prolyl cis-trans isomerase</fullName>
        <ecNumber evidence="6">5.2.1.8</ecNumber>
    </recommendedName>
</protein>
<dbReference type="Proteomes" id="UP000261540">
    <property type="component" value="Unplaced"/>
</dbReference>
<feature type="compositionally biased region" description="Gly residues" evidence="7">
    <location>
        <begin position="1"/>
        <end position="13"/>
    </location>
</feature>
<dbReference type="InterPro" id="IPR000297">
    <property type="entry name" value="PPIase_PpiC"/>
</dbReference>
<organism evidence="9 10">
    <name type="scientific">Paramormyrops kingsleyae</name>
    <dbReference type="NCBI Taxonomy" id="1676925"/>
    <lineage>
        <taxon>Eukaryota</taxon>
        <taxon>Metazoa</taxon>
        <taxon>Chordata</taxon>
        <taxon>Craniata</taxon>
        <taxon>Vertebrata</taxon>
        <taxon>Euteleostomi</taxon>
        <taxon>Actinopterygii</taxon>
        <taxon>Neopterygii</taxon>
        <taxon>Teleostei</taxon>
        <taxon>Osteoglossocephala</taxon>
        <taxon>Osteoglossomorpha</taxon>
        <taxon>Osteoglossiformes</taxon>
        <taxon>Mormyridae</taxon>
        <taxon>Paramormyrops</taxon>
    </lineage>
</organism>
<dbReference type="Pfam" id="PF00639">
    <property type="entry name" value="Rotamase"/>
    <property type="match status" value="1"/>
</dbReference>
<dbReference type="Ensembl" id="ENSPKIT00000000964.1">
    <property type="protein sequence ID" value="ENSPKIP00000020347.1"/>
    <property type="gene ID" value="ENSPKIG00000005135.1"/>
</dbReference>